<dbReference type="AlphaFoldDB" id="A0A2M4C9Q4"/>
<organism evidence="1">
    <name type="scientific">Anopheles marajoara</name>
    <dbReference type="NCBI Taxonomy" id="58244"/>
    <lineage>
        <taxon>Eukaryota</taxon>
        <taxon>Metazoa</taxon>
        <taxon>Ecdysozoa</taxon>
        <taxon>Arthropoda</taxon>
        <taxon>Hexapoda</taxon>
        <taxon>Insecta</taxon>
        <taxon>Pterygota</taxon>
        <taxon>Neoptera</taxon>
        <taxon>Endopterygota</taxon>
        <taxon>Diptera</taxon>
        <taxon>Nematocera</taxon>
        <taxon>Culicoidea</taxon>
        <taxon>Culicidae</taxon>
        <taxon>Anophelinae</taxon>
        <taxon>Anopheles</taxon>
    </lineage>
</organism>
<protein>
    <submittedName>
        <fullName evidence="1">Putative secreted protein</fullName>
    </submittedName>
</protein>
<dbReference type="EMBL" id="GGFJ01012945">
    <property type="protein sequence ID" value="MBW62086.1"/>
    <property type="molecule type" value="Transcribed_RNA"/>
</dbReference>
<evidence type="ECO:0000313" key="1">
    <source>
        <dbReference type="EMBL" id="MBW62086.1"/>
    </source>
</evidence>
<name>A0A2M4C9Q4_9DIPT</name>
<reference evidence="1" key="1">
    <citation type="submission" date="2018-01" db="EMBL/GenBank/DDBJ databases">
        <title>An insight into the sialome of Amazonian anophelines.</title>
        <authorList>
            <person name="Ribeiro J.M."/>
            <person name="Scarpassa V."/>
            <person name="Calvo E."/>
        </authorList>
    </citation>
    <scope>NUCLEOTIDE SEQUENCE</scope>
    <source>
        <tissue evidence="1">Salivary glands</tissue>
    </source>
</reference>
<sequence>MWKFIIFRPVSFPFAFTMSERLTQPTMSNCLTTKAPRRSWRWLFGALLVHRYASGPDIKRISLLSFLGPPRSPTFGTQQRLLELKELLLE</sequence>
<accession>A0A2M4C9Q4</accession>
<proteinExistence type="predicted"/>